<dbReference type="GO" id="GO:0008270">
    <property type="term" value="F:zinc ion binding"/>
    <property type="evidence" value="ECO:0007669"/>
    <property type="project" value="UniProtKB-KW"/>
</dbReference>
<evidence type="ECO:0000256" key="9">
    <source>
        <dbReference type="ARBA" id="ARBA00023242"/>
    </source>
</evidence>
<sequence>PKLVSPKREKVCGTSRAFCATHLIELSDFHVSFTDSEVHLTSCSIEHGDENHGSSTQEESNFILGPEVPGPSRSSTDQDDNTWNLCLAETDYKLPAIKEEQKELEESDQTPDVVFPSAGIVKKEGGPPALQVSYEIPPVSSECSAGLSGNSSSDEELVNSTGEQTMTHNARMLQEQGGDGRQTDQAALPYDNQSAKGQKDRSFCHLCGKGFQYIASLMKHIKTHESCHNKAFFCAVCGKTFANTRSLRLHERIHTGIRDFACQECGKTFHRREHLIVHVRTHSGEKPYHCDVCGKAFSQSQNVTIHKRSHSGERPYHCDLCGKLFNTSSHLKAHMRYHSGEKPYSCDVCGKCFRQSGQVKRHRTTHTGERPYACHLFVARCKDLLRPKRDDFYSNFCDHQMCTIC</sequence>
<dbReference type="GO" id="GO:0000981">
    <property type="term" value="F:DNA-binding transcription factor activity, RNA polymerase II-specific"/>
    <property type="evidence" value="ECO:0007669"/>
    <property type="project" value="TreeGrafter"/>
</dbReference>
<keyword evidence="9" id="KW-0539">Nucleus</keyword>
<feature type="domain" description="C2H2-type" evidence="12">
    <location>
        <begin position="316"/>
        <end position="343"/>
    </location>
</feature>
<dbReference type="OMA" id="KGFQYIG"/>
<organism evidence="13 14">
    <name type="scientific">Salarias fasciatus</name>
    <name type="common">Jewelled blenny</name>
    <name type="synonym">Blennius fasciatus</name>
    <dbReference type="NCBI Taxonomy" id="181472"/>
    <lineage>
        <taxon>Eukaryota</taxon>
        <taxon>Metazoa</taxon>
        <taxon>Chordata</taxon>
        <taxon>Craniata</taxon>
        <taxon>Vertebrata</taxon>
        <taxon>Euteleostomi</taxon>
        <taxon>Actinopterygii</taxon>
        <taxon>Neopterygii</taxon>
        <taxon>Teleostei</taxon>
        <taxon>Neoteleostei</taxon>
        <taxon>Acanthomorphata</taxon>
        <taxon>Ovalentaria</taxon>
        <taxon>Blenniimorphae</taxon>
        <taxon>Blenniiformes</taxon>
        <taxon>Blennioidei</taxon>
        <taxon>Blenniidae</taxon>
        <taxon>Salariinae</taxon>
        <taxon>Salarias</taxon>
    </lineage>
</organism>
<dbReference type="InterPro" id="IPR036236">
    <property type="entry name" value="Znf_C2H2_sf"/>
</dbReference>
<dbReference type="GO" id="GO:0005634">
    <property type="term" value="C:nucleus"/>
    <property type="evidence" value="ECO:0007669"/>
    <property type="project" value="UniProtKB-SubCell"/>
</dbReference>
<evidence type="ECO:0000256" key="10">
    <source>
        <dbReference type="PROSITE-ProRule" id="PRU00042"/>
    </source>
</evidence>
<evidence type="ECO:0000256" key="5">
    <source>
        <dbReference type="ARBA" id="ARBA00022771"/>
    </source>
</evidence>
<feature type="region of interest" description="Disordered" evidence="11">
    <location>
        <begin position="141"/>
        <end position="161"/>
    </location>
</feature>
<evidence type="ECO:0000313" key="13">
    <source>
        <dbReference type="Ensembl" id="ENSSFAP00005003347.1"/>
    </source>
</evidence>
<evidence type="ECO:0000256" key="8">
    <source>
        <dbReference type="ARBA" id="ARBA00023163"/>
    </source>
</evidence>
<dbReference type="InterPro" id="IPR013087">
    <property type="entry name" value="Znf_C2H2_type"/>
</dbReference>
<keyword evidence="7" id="KW-0805">Transcription regulation</keyword>
<accession>A0A672FCH0</accession>
<keyword evidence="3" id="KW-0479">Metal-binding</keyword>
<dbReference type="Ensembl" id="ENSSFAT00005003600.1">
    <property type="protein sequence ID" value="ENSSFAP00005003347.1"/>
    <property type="gene ID" value="ENSSFAG00005002261.1"/>
</dbReference>
<evidence type="ECO:0000256" key="1">
    <source>
        <dbReference type="ARBA" id="ARBA00004123"/>
    </source>
</evidence>
<dbReference type="PANTHER" id="PTHR24394:SF44">
    <property type="entry name" value="ZINC FINGER PROTEIN 271-LIKE"/>
    <property type="match status" value="1"/>
</dbReference>
<comment type="similarity">
    <text evidence="2">Belongs to the krueppel C2H2-type zinc-finger protein family.</text>
</comment>
<dbReference type="FunFam" id="3.30.160.60:FF:000029">
    <property type="entry name" value="GLI family zinc finger 4"/>
    <property type="match status" value="1"/>
</dbReference>
<dbReference type="FunFam" id="3.30.160.60:FF:001734">
    <property type="entry name" value="Zinc finger protein, putative"/>
    <property type="match status" value="1"/>
</dbReference>
<keyword evidence="5 10" id="KW-0863">Zinc-finger</keyword>
<dbReference type="PROSITE" id="PS00028">
    <property type="entry name" value="ZINC_FINGER_C2H2_1"/>
    <property type="match status" value="6"/>
</dbReference>
<reference evidence="13" key="3">
    <citation type="submission" date="2025-09" db="UniProtKB">
        <authorList>
            <consortium name="Ensembl"/>
        </authorList>
    </citation>
    <scope>IDENTIFICATION</scope>
</reference>
<feature type="domain" description="C2H2-type" evidence="12">
    <location>
        <begin position="260"/>
        <end position="287"/>
    </location>
</feature>
<dbReference type="SMART" id="SM00355">
    <property type="entry name" value="ZnF_C2H2"/>
    <property type="match status" value="6"/>
</dbReference>
<dbReference type="FunFam" id="3.30.160.60:FF:001443">
    <property type="entry name" value="Zinc finger protein 668"/>
    <property type="match status" value="1"/>
</dbReference>
<dbReference type="InParanoid" id="A0A672FCH0"/>
<keyword evidence="6" id="KW-0862">Zinc</keyword>
<protein>
    <recommendedName>
        <fullName evidence="12">C2H2-type domain-containing protein</fullName>
    </recommendedName>
</protein>
<dbReference type="SUPFAM" id="SSF57667">
    <property type="entry name" value="beta-beta-alpha zinc fingers"/>
    <property type="match status" value="4"/>
</dbReference>
<dbReference type="FunFam" id="3.30.160.60:FF:000193">
    <property type="entry name" value="Zinc finger protein 300"/>
    <property type="match status" value="1"/>
</dbReference>
<reference evidence="13" key="1">
    <citation type="submission" date="2019-06" db="EMBL/GenBank/DDBJ databases">
        <authorList>
            <consortium name="Wellcome Sanger Institute Data Sharing"/>
        </authorList>
    </citation>
    <scope>NUCLEOTIDE SEQUENCE [LARGE SCALE GENOMIC DNA]</scope>
</reference>
<gene>
    <name evidence="13" type="primary">LOC115386937</name>
</gene>
<feature type="domain" description="C2H2-type" evidence="12">
    <location>
        <begin position="202"/>
        <end position="224"/>
    </location>
</feature>
<dbReference type="AlphaFoldDB" id="A0A672FCH0"/>
<dbReference type="Proteomes" id="UP000472267">
    <property type="component" value="Chromosome 4"/>
</dbReference>
<proteinExistence type="inferred from homology"/>
<evidence type="ECO:0000256" key="3">
    <source>
        <dbReference type="ARBA" id="ARBA00022723"/>
    </source>
</evidence>
<feature type="domain" description="C2H2-type" evidence="12">
    <location>
        <begin position="288"/>
        <end position="315"/>
    </location>
</feature>
<dbReference type="Gene3D" id="3.30.160.60">
    <property type="entry name" value="Classic Zinc Finger"/>
    <property type="match status" value="5"/>
</dbReference>
<name>A0A672FCH0_SALFA</name>
<evidence type="ECO:0000256" key="2">
    <source>
        <dbReference type="ARBA" id="ARBA00006991"/>
    </source>
</evidence>
<feature type="domain" description="C2H2-type" evidence="12">
    <location>
        <begin position="344"/>
        <end position="371"/>
    </location>
</feature>
<evidence type="ECO:0000256" key="6">
    <source>
        <dbReference type="ARBA" id="ARBA00022833"/>
    </source>
</evidence>
<dbReference type="FunFam" id="3.30.160.60:FF:001498">
    <property type="entry name" value="Zinc finger protein 404"/>
    <property type="match status" value="1"/>
</dbReference>
<keyword evidence="8" id="KW-0804">Transcription</keyword>
<feature type="domain" description="C2H2-type" evidence="12">
    <location>
        <begin position="232"/>
        <end position="259"/>
    </location>
</feature>
<evidence type="ECO:0000256" key="7">
    <source>
        <dbReference type="ARBA" id="ARBA00023015"/>
    </source>
</evidence>
<comment type="subcellular location">
    <subcellularLocation>
        <location evidence="1">Nucleus</location>
    </subcellularLocation>
</comment>
<dbReference type="Pfam" id="PF00096">
    <property type="entry name" value="zf-C2H2"/>
    <property type="match status" value="5"/>
</dbReference>
<reference evidence="13" key="2">
    <citation type="submission" date="2025-08" db="UniProtKB">
        <authorList>
            <consortium name="Ensembl"/>
        </authorList>
    </citation>
    <scope>IDENTIFICATION</scope>
</reference>
<evidence type="ECO:0000313" key="14">
    <source>
        <dbReference type="Proteomes" id="UP000472267"/>
    </source>
</evidence>
<dbReference type="Pfam" id="PF13912">
    <property type="entry name" value="zf-C2H2_6"/>
    <property type="match status" value="1"/>
</dbReference>
<keyword evidence="14" id="KW-1185">Reference proteome</keyword>
<evidence type="ECO:0000256" key="4">
    <source>
        <dbReference type="ARBA" id="ARBA00022737"/>
    </source>
</evidence>
<evidence type="ECO:0000256" key="11">
    <source>
        <dbReference type="SAM" id="MobiDB-lite"/>
    </source>
</evidence>
<dbReference type="PROSITE" id="PS50157">
    <property type="entry name" value="ZINC_FINGER_C2H2_2"/>
    <property type="match status" value="6"/>
</dbReference>
<dbReference type="PANTHER" id="PTHR24394">
    <property type="entry name" value="ZINC FINGER PROTEIN"/>
    <property type="match status" value="1"/>
</dbReference>
<evidence type="ECO:0000259" key="12">
    <source>
        <dbReference type="PROSITE" id="PS50157"/>
    </source>
</evidence>
<keyword evidence="4" id="KW-0677">Repeat</keyword>